<accession>A0A0P7DWE9</accession>
<reference evidence="1 2" key="1">
    <citation type="submission" date="2015-09" db="EMBL/GenBank/DDBJ databases">
        <title>Draft Genome Sequence of Pseudoalteromonas lipolytica UCD-48B.</title>
        <authorList>
            <person name="Krusor M."/>
            <person name="Coil D.A."/>
            <person name="Lang J.M."/>
            <person name="Eisen J.A."/>
            <person name="Alexiev A."/>
        </authorList>
    </citation>
    <scope>NUCLEOTIDE SEQUENCE [LARGE SCALE GENOMIC DNA]</scope>
    <source>
        <strain evidence="1 2">UCD-48B</strain>
    </source>
</reference>
<comment type="caution">
    <text evidence="1">The sequence shown here is derived from an EMBL/GenBank/DDBJ whole genome shotgun (WGS) entry which is preliminary data.</text>
</comment>
<evidence type="ECO:0000313" key="1">
    <source>
        <dbReference type="EMBL" id="KPM83927.1"/>
    </source>
</evidence>
<gene>
    <name evidence="1" type="ORF">AOG27_09810</name>
</gene>
<protein>
    <submittedName>
        <fullName evidence="1">Uncharacterized protein</fullName>
    </submittedName>
</protein>
<evidence type="ECO:0000313" key="2">
    <source>
        <dbReference type="Proteomes" id="UP000050378"/>
    </source>
</evidence>
<sequence>MDIIKSESTETKMDKATRVYLKMRNQEGVRRKDIIAEFINTCGLTPAGASTYYQKIKSKQVK</sequence>
<dbReference type="AlphaFoldDB" id="A0A0P7DWE9"/>
<organism evidence="1 2">
    <name type="scientific">Pseudoalteromonas lipolytica</name>
    <dbReference type="NCBI Taxonomy" id="570156"/>
    <lineage>
        <taxon>Bacteria</taxon>
        <taxon>Pseudomonadati</taxon>
        <taxon>Pseudomonadota</taxon>
        <taxon>Gammaproteobacteria</taxon>
        <taxon>Alteromonadales</taxon>
        <taxon>Pseudoalteromonadaceae</taxon>
        <taxon>Pseudoalteromonas</taxon>
    </lineage>
</organism>
<name>A0A0P7DWE9_9GAMM</name>
<dbReference type="EMBL" id="LJTC01000005">
    <property type="protein sequence ID" value="KPM83927.1"/>
    <property type="molecule type" value="Genomic_DNA"/>
</dbReference>
<dbReference type="Proteomes" id="UP000050378">
    <property type="component" value="Unassembled WGS sequence"/>
</dbReference>
<dbReference type="PATRIC" id="fig|570156.3.peg.3032"/>
<proteinExistence type="predicted"/>